<feature type="chain" id="PRO_5003629679" description="PEP-CTERM protein-sorting domain-containing protein" evidence="1">
    <location>
        <begin position="21"/>
        <end position="259"/>
    </location>
</feature>
<evidence type="ECO:0000313" key="3">
    <source>
        <dbReference type="Proteomes" id="UP000007881"/>
    </source>
</evidence>
<dbReference type="Proteomes" id="UP000007881">
    <property type="component" value="Chromosome"/>
</dbReference>
<evidence type="ECO:0008006" key="4">
    <source>
        <dbReference type="Google" id="ProtNLM"/>
    </source>
</evidence>
<protein>
    <recommendedName>
        <fullName evidence="4">PEP-CTERM protein-sorting domain-containing protein</fullName>
    </recommendedName>
</protein>
<sequence length="259" mass="25437">MKNAPTALAALALVATPALAADAPYTETFDGFDTADFTLFVDPADAPAGLSVAGGELVVDLTGVGVTDVVLPVNGLDLTPGSVVSVSADIAPTGELTDLVDIGLVAFGTAGTDQIDSFYALTVEEAGGFGGGLDTFLRFNEIGGDNTADAEAAPAAFGSIAGGAQYAAEFTVGGLAAAPTLSGTFSVTAGGLTETLAFADATPPALGNLFGFTVDGFDGSAGVGLVIDNFSVTSVIPEPASAAVLALGGVTLLARRRRA</sequence>
<keyword evidence="1" id="KW-0732">Signal</keyword>
<gene>
    <name evidence="2" type="ordered locus">PSMK_16040</name>
</gene>
<name>I0IES5_PHYMF</name>
<proteinExistence type="predicted"/>
<organism evidence="2 3">
    <name type="scientific">Phycisphaera mikurensis (strain NBRC 102666 / KCTC 22515 / FYK2301M01)</name>
    <dbReference type="NCBI Taxonomy" id="1142394"/>
    <lineage>
        <taxon>Bacteria</taxon>
        <taxon>Pseudomonadati</taxon>
        <taxon>Planctomycetota</taxon>
        <taxon>Phycisphaerae</taxon>
        <taxon>Phycisphaerales</taxon>
        <taxon>Phycisphaeraceae</taxon>
        <taxon>Phycisphaera</taxon>
    </lineage>
</organism>
<dbReference type="AlphaFoldDB" id="I0IES5"/>
<evidence type="ECO:0000313" key="2">
    <source>
        <dbReference type="EMBL" id="BAM03763.1"/>
    </source>
</evidence>
<dbReference type="RefSeq" id="WP_014436981.1">
    <property type="nucleotide sequence ID" value="NC_017080.1"/>
</dbReference>
<keyword evidence="3" id="KW-1185">Reference proteome</keyword>
<dbReference type="KEGG" id="phm:PSMK_16040"/>
<dbReference type="InterPro" id="IPR013424">
    <property type="entry name" value="Ice-binding_C"/>
</dbReference>
<feature type="signal peptide" evidence="1">
    <location>
        <begin position="1"/>
        <end position="20"/>
    </location>
</feature>
<evidence type="ECO:0000256" key="1">
    <source>
        <dbReference type="SAM" id="SignalP"/>
    </source>
</evidence>
<accession>I0IES5</accession>
<dbReference type="EMBL" id="AP012338">
    <property type="protein sequence ID" value="BAM03763.1"/>
    <property type="molecule type" value="Genomic_DNA"/>
</dbReference>
<reference evidence="2 3" key="1">
    <citation type="submission" date="2012-02" db="EMBL/GenBank/DDBJ databases">
        <title>Complete genome sequence of Phycisphaera mikurensis NBRC 102666.</title>
        <authorList>
            <person name="Ankai A."/>
            <person name="Hosoyama A."/>
            <person name="Terui Y."/>
            <person name="Sekine M."/>
            <person name="Fukai R."/>
            <person name="Kato Y."/>
            <person name="Nakamura S."/>
            <person name="Yamada-Narita S."/>
            <person name="Kawakoshi A."/>
            <person name="Fukunaga Y."/>
            <person name="Yamazaki S."/>
            <person name="Fujita N."/>
        </authorList>
    </citation>
    <scope>NUCLEOTIDE SEQUENCE [LARGE SCALE GENOMIC DNA]</scope>
    <source>
        <strain evidence="3">NBRC 102666 / KCTC 22515 / FYK2301M01</strain>
    </source>
</reference>
<dbReference type="HOGENOM" id="CLU_1073051_0_0_0"/>
<dbReference type="NCBIfam" id="TIGR02595">
    <property type="entry name" value="PEP_CTERM"/>
    <property type="match status" value="1"/>
</dbReference>
<dbReference type="STRING" id="1142394.PSMK_16040"/>